<feature type="region of interest" description="Disordered" evidence="6">
    <location>
        <begin position="59"/>
        <end position="110"/>
    </location>
</feature>
<feature type="compositionally biased region" description="Basic residues" evidence="6">
    <location>
        <begin position="69"/>
        <end position="79"/>
    </location>
</feature>
<dbReference type="PANTHER" id="PTHR10870">
    <property type="entry name" value="CELL CYCLE CHECKPOINT PROTEIN RAD1"/>
    <property type="match status" value="1"/>
</dbReference>
<evidence type="ECO:0000313" key="7">
    <source>
        <dbReference type="EMBL" id="THH30271.1"/>
    </source>
</evidence>
<evidence type="ECO:0000313" key="8">
    <source>
        <dbReference type="Proteomes" id="UP000308730"/>
    </source>
</evidence>
<keyword evidence="3" id="KW-0227">DNA damage</keyword>
<dbReference type="OrthoDB" id="337581at2759"/>
<dbReference type="Gene3D" id="3.70.10.10">
    <property type="match status" value="2"/>
</dbReference>
<keyword evidence="5" id="KW-0539">Nucleus</keyword>
<keyword evidence="8" id="KW-1185">Reference proteome</keyword>
<evidence type="ECO:0000256" key="2">
    <source>
        <dbReference type="ARBA" id="ARBA00010991"/>
    </source>
</evidence>
<dbReference type="Proteomes" id="UP000308730">
    <property type="component" value="Unassembled WGS sequence"/>
</dbReference>
<evidence type="ECO:0000256" key="5">
    <source>
        <dbReference type="ARBA" id="ARBA00023242"/>
    </source>
</evidence>
<dbReference type="InterPro" id="IPR046938">
    <property type="entry name" value="DNA_clamp_sf"/>
</dbReference>
<organism evidence="7 8">
    <name type="scientific">Antrodiella citrinella</name>
    <dbReference type="NCBI Taxonomy" id="2447956"/>
    <lineage>
        <taxon>Eukaryota</taxon>
        <taxon>Fungi</taxon>
        <taxon>Dikarya</taxon>
        <taxon>Basidiomycota</taxon>
        <taxon>Agaricomycotina</taxon>
        <taxon>Agaricomycetes</taxon>
        <taxon>Polyporales</taxon>
        <taxon>Steccherinaceae</taxon>
        <taxon>Antrodiella</taxon>
    </lineage>
</organism>
<gene>
    <name evidence="7" type="ORF">EUX98_g3934</name>
</gene>
<dbReference type="Pfam" id="PF02144">
    <property type="entry name" value="Rad1"/>
    <property type="match status" value="1"/>
</dbReference>
<dbReference type="EMBL" id="SGPM01000088">
    <property type="protein sequence ID" value="THH30271.1"/>
    <property type="molecule type" value="Genomic_DNA"/>
</dbReference>
<comment type="caution">
    <text evidence="7">The sequence shown here is derived from an EMBL/GenBank/DDBJ whole genome shotgun (WGS) entry which is preliminary data.</text>
</comment>
<dbReference type="InterPro" id="IPR003021">
    <property type="entry name" value="Rad1_Rec1_Rad17"/>
</dbReference>
<protein>
    <submittedName>
        <fullName evidence="7">Uncharacterized protein</fullName>
    </submittedName>
</protein>
<comment type="subcellular location">
    <subcellularLocation>
        <location evidence="1">Nucleus</location>
    </subcellularLocation>
</comment>
<dbReference type="SUPFAM" id="SSF55979">
    <property type="entry name" value="DNA clamp"/>
    <property type="match status" value="1"/>
</dbReference>
<dbReference type="GO" id="GO:0006281">
    <property type="term" value="P:DNA repair"/>
    <property type="evidence" value="ECO:0007669"/>
    <property type="project" value="UniProtKB-KW"/>
</dbReference>
<sequence length="308" mass="33531">MFVLGMTYIHKDIFDEFVYTPEDGDARDEDADAEPRHTVFEVSMPTLLECLSVFGSAGGKSAPGDKAKNKNKQQYRGWRKASNQSDNDSDGDHGGRSGRSGNSSGRIEQYLGGNEKGIGMRMAYGGVGYPLTLLMAEDADGPTATCEVTTYEADPVLDLPFDSDATVLKIILKSSWLHDALSELHSSSCEKLTIVANPPPPPGRAANHNAPPRLRLMATGPFGTTEMDYPSDKEVLESCECDTHISFTYKMLFIAEAIRALQSSMKTSLRIDEGGLLSLQLMMPSVGPRGKTPDAFIEFRCLSIDEST</sequence>
<proteinExistence type="inferred from homology"/>
<comment type="similarity">
    <text evidence="2">Belongs to the rad1 family.</text>
</comment>
<dbReference type="PANTHER" id="PTHR10870:SF0">
    <property type="entry name" value="CELL CYCLE CHECKPOINT PROTEIN RAD1"/>
    <property type="match status" value="1"/>
</dbReference>
<dbReference type="GO" id="GO:0000077">
    <property type="term" value="P:DNA damage checkpoint signaling"/>
    <property type="evidence" value="ECO:0007669"/>
    <property type="project" value="InterPro"/>
</dbReference>
<evidence type="ECO:0000256" key="6">
    <source>
        <dbReference type="SAM" id="MobiDB-lite"/>
    </source>
</evidence>
<keyword evidence="4" id="KW-0234">DNA repair</keyword>
<name>A0A4S4MY60_9APHY</name>
<dbReference type="GO" id="GO:0030896">
    <property type="term" value="C:checkpoint clamp complex"/>
    <property type="evidence" value="ECO:0007669"/>
    <property type="project" value="TreeGrafter"/>
</dbReference>
<reference evidence="7 8" key="1">
    <citation type="submission" date="2019-02" db="EMBL/GenBank/DDBJ databases">
        <title>Genome sequencing of the rare red list fungi Antrodiella citrinella (Flaviporus citrinellus).</title>
        <authorList>
            <person name="Buettner E."/>
            <person name="Kellner H."/>
        </authorList>
    </citation>
    <scope>NUCLEOTIDE SEQUENCE [LARGE SCALE GENOMIC DNA]</scope>
    <source>
        <strain evidence="7 8">DSM 108506</strain>
    </source>
</reference>
<evidence type="ECO:0000256" key="1">
    <source>
        <dbReference type="ARBA" id="ARBA00004123"/>
    </source>
</evidence>
<dbReference type="PRINTS" id="PR01245">
    <property type="entry name" value="RAD1REC1"/>
</dbReference>
<accession>A0A4S4MY60</accession>
<dbReference type="AlphaFoldDB" id="A0A4S4MY60"/>
<evidence type="ECO:0000256" key="4">
    <source>
        <dbReference type="ARBA" id="ARBA00023204"/>
    </source>
</evidence>
<evidence type="ECO:0000256" key="3">
    <source>
        <dbReference type="ARBA" id="ARBA00022763"/>
    </source>
</evidence>